<evidence type="ECO:0000313" key="2">
    <source>
        <dbReference type="EMBL" id="GAA4832682.1"/>
    </source>
</evidence>
<feature type="transmembrane region" description="Helical" evidence="1">
    <location>
        <begin position="60"/>
        <end position="84"/>
    </location>
</feature>
<keyword evidence="1" id="KW-1133">Transmembrane helix</keyword>
<dbReference type="Proteomes" id="UP001501752">
    <property type="component" value="Unassembled WGS sequence"/>
</dbReference>
<proteinExistence type="predicted"/>
<keyword evidence="1" id="KW-0812">Transmembrane</keyword>
<feature type="transmembrane region" description="Helical" evidence="1">
    <location>
        <begin position="37"/>
        <end position="54"/>
    </location>
</feature>
<comment type="caution">
    <text evidence="2">The sequence shown here is derived from an EMBL/GenBank/DDBJ whole genome shotgun (WGS) entry which is preliminary data.</text>
</comment>
<keyword evidence="1" id="KW-0472">Membrane</keyword>
<dbReference type="RefSeq" id="WP_345694991.1">
    <property type="nucleotide sequence ID" value="NZ_BAABIS010000001.1"/>
</dbReference>
<protein>
    <submittedName>
        <fullName evidence="2">Uncharacterized protein</fullName>
    </submittedName>
</protein>
<keyword evidence="3" id="KW-1185">Reference proteome</keyword>
<evidence type="ECO:0000313" key="3">
    <source>
        <dbReference type="Proteomes" id="UP001501752"/>
    </source>
</evidence>
<dbReference type="EMBL" id="BAABIS010000001">
    <property type="protein sequence ID" value="GAA4832682.1"/>
    <property type="molecule type" value="Genomic_DNA"/>
</dbReference>
<name>A0ABP9D9B8_9ACTN</name>
<reference evidence="3" key="1">
    <citation type="journal article" date="2019" name="Int. J. Syst. Evol. Microbiol.">
        <title>The Global Catalogue of Microorganisms (GCM) 10K type strain sequencing project: providing services to taxonomists for standard genome sequencing and annotation.</title>
        <authorList>
            <consortium name="The Broad Institute Genomics Platform"/>
            <consortium name="The Broad Institute Genome Sequencing Center for Infectious Disease"/>
            <person name="Wu L."/>
            <person name="Ma J."/>
        </authorList>
    </citation>
    <scope>NUCLEOTIDE SEQUENCE [LARGE SCALE GENOMIC DNA]</scope>
    <source>
        <strain evidence="3">JCM 13006</strain>
    </source>
</reference>
<organism evidence="2 3">
    <name type="scientific">Kitasatospora terrestris</name>
    <dbReference type="NCBI Taxonomy" id="258051"/>
    <lineage>
        <taxon>Bacteria</taxon>
        <taxon>Bacillati</taxon>
        <taxon>Actinomycetota</taxon>
        <taxon>Actinomycetes</taxon>
        <taxon>Kitasatosporales</taxon>
        <taxon>Streptomycetaceae</taxon>
        <taxon>Kitasatospora</taxon>
    </lineage>
</organism>
<sequence length="130" mass="13935">MILAIPLLLIGLALTAAAPFAAAWATNELARRLRLPARIALAALAVAASLWWLLADDPALYLLGALSSWAAVAVATTAATVRVVRRRAMDPGRLQRRIDAWHATHAAMQPAHPAMPPGWYGGPTQWPHQP</sequence>
<accession>A0ABP9D9B8</accession>
<evidence type="ECO:0000256" key="1">
    <source>
        <dbReference type="SAM" id="Phobius"/>
    </source>
</evidence>
<gene>
    <name evidence="2" type="ORF">GCM10023235_03890</name>
</gene>
<feature type="transmembrane region" description="Helical" evidence="1">
    <location>
        <begin position="6"/>
        <end position="25"/>
    </location>
</feature>